<dbReference type="PANTHER" id="PTHR32015:SF1">
    <property type="entry name" value="LIPASE"/>
    <property type="match status" value="1"/>
</dbReference>
<proteinExistence type="predicted"/>
<dbReference type="InterPro" id="IPR029058">
    <property type="entry name" value="AB_hydrolase_fold"/>
</dbReference>
<feature type="chain" id="PRO_5046611885" evidence="1">
    <location>
        <begin position="34"/>
        <end position="285"/>
    </location>
</feature>
<protein>
    <submittedName>
        <fullName evidence="3">Alpha/beta fold hydrolase</fullName>
    </submittedName>
</protein>
<evidence type="ECO:0000313" key="4">
    <source>
        <dbReference type="Proteomes" id="UP001501035"/>
    </source>
</evidence>
<dbReference type="InterPro" id="IPR002918">
    <property type="entry name" value="Lipase_EstA/Esterase_EstB"/>
</dbReference>
<dbReference type="GO" id="GO:0016787">
    <property type="term" value="F:hydrolase activity"/>
    <property type="evidence" value="ECO:0007669"/>
    <property type="project" value="UniProtKB-KW"/>
</dbReference>
<gene>
    <name evidence="3" type="ORF">GCM10010528_05600</name>
</gene>
<sequence length="285" mass="29632">MTRHNVAMRITTLTATIGAAAVCATLSAAHAVAAPFPVATDVPAAIAAGYLQSAQNSPPGSNRWHCRHTDRDPVILLHGTAMNQAANLGYLAPTLANAGFCVFSLTYGQTSWSGNTGGVGNKDRSARQVAAFLDRVLAVTGAQKADFVGHSQGGSIAQLVAQLRTPRVGTIVGVSSPSRGTSRIGAITDRLPARAPGQNYWGPRQPGVAYVNLATRFDEVSTPYPVTLMPPAANVTNIVVQDVCPQSRVGHLGMAFSPTVGALVRNALDPARRTRVPCGGAEFGQ</sequence>
<dbReference type="SUPFAM" id="SSF53474">
    <property type="entry name" value="alpha/beta-Hydrolases"/>
    <property type="match status" value="1"/>
</dbReference>
<dbReference type="EMBL" id="BAAAVS010000011">
    <property type="protein sequence ID" value="GAA3026814.1"/>
    <property type="molecule type" value="Genomic_DNA"/>
</dbReference>
<evidence type="ECO:0000313" key="3">
    <source>
        <dbReference type="EMBL" id="GAA3026814.1"/>
    </source>
</evidence>
<organism evidence="3 4">
    <name type="scientific">Gordonia defluvii</name>
    <dbReference type="NCBI Taxonomy" id="283718"/>
    <lineage>
        <taxon>Bacteria</taxon>
        <taxon>Bacillati</taxon>
        <taxon>Actinomycetota</taxon>
        <taxon>Actinomycetes</taxon>
        <taxon>Mycobacteriales</taxon>
        <taxon>Gordoniaceae</taxon>
        <taxon>Gordonia</taxon>
    </lineage>
</organism>
<keyword evidence="4" id="KW-1185">Reference proteome</keyword>
<reference evidence="4" key="1">
    <citation type="journal article" date="2019" name="Int. J. Syst. Evol. Microbiol.">
        <title>The Global Catalogue of Microorganisms (GCM) 10K type strain sequencing project: providing services to taxonomists for standard genome sequencing and annotation.</title>
        <authorList>
            <consortium name="The Broad Institute Genomics Platform"/>
            <consortium name="The Broad Institute Genome Sequencing Center for Infectious Disease"/>
            <person name="Wu L."/>
            <person name="Ma J."/>
        </authorList>
    </citation>
    <scope>NUCLEOTIDE SEQUENCE [LARGE SCALE GENOMIC DNA]</scope>
    <source>
        <strain evidence="4">JCM 14234</strain>
    </source>
</reference>
<comment type="caution">
    <text evidence="3">The sequence shown here is derived from an EMBL/GenBank/DDBJ whole genome shotgun (WGS) entry which is preliminary data.</text>
</comment>
<name>A0ABP6L175_9ACTN</name>
<dbReference type="Proteomes" id="UP001501035">
    <property type="component" value="Unassembled WGS sequence"/>
</dbReference>
<keyword evidence="1" id="KW-0732">Signal</keyword>
<feature type="domain" description="AB hydrolase-1" evidence="2">
    <location>
        <begin position="73"/>
        <end position="176"/>
    </location>
</feature>
<keyword evidence="3" id="KW-0378">Hydrolase</keyword>
<evidence type="ECO:0000259" key="2">
    <source>
        <dbReference type="Pfam" id="PF00561"/>
    </source>
</evidence>
<dbReference type="PANTHER" id="PTHR32015">
    <property type="entry name" value="FASTING INDUCED LIPASE"/>
    <property type="match status" value="1"/>
</dbReference>
<feature type="signal peptide" evidence="1">
    <location>
        <begin position="1"/>
        <end position="33"/>
    </location>
</feature>
<dbReference type="InterPro" id="IPR000073">
    <property type="entry name" value="AB_hydrolase_1"/>
</dbReference>
<dbReference type="Gene3D" id="3.40.50.1820">
    <property type="entry name" value="alpha/beta hydrolase"/>
    <property type="match status" value="1"/>
</dbReference>
<evidence type="ECO:0000256" key="1">
    <source>
        <dbReference type="SAM" id="SignalP"/>
    </source>
</evidence>
<accession>A0ABP6L175</accession>
<dbReference type="Pfam" id="PF00561">
    <property type="entry name" value="Abhydrolase_1"/>
    <property type="match status" value="1"/>
</dbReference>